<evidence type="ECO:0000313" key="2">
    <source>
        <dbReference type="Proteomes" id="UP000295221"/>
    </source>
</evidence>
<gene>
    <name evidence="1" type="ORF">EV194_106183</name>
</gene>
<keyword evidence="2" id="KW-1185">Reference proteome</keyword>
<keyword evidence="1" id="KW-0378">Hydrolase</keyword>
<keyword evidence="1" id="KW-0121">Carboxypeptidase</keyword>
<dbReference type="RefSeq" id="WP_132433924.1">
    <property type="nucleotide sequence ID" value="NZ_SLWK01000006.1"/>
</dbReference>
<dbReference type="SUPFAM" id="SSF55166">
    <property type="entry name" value="Hedgehog/DD-peptidase"/>
    <property type="match status" value="1"/>
</dbReference>
<dbReference type="OrthoDB" id="9799970at2"/>
<keyword evidence="1" id="KW-0645">Protease</keyword>
<evidence type="ECO:0000313" key="1">
    <source>
        <dbReference type="EMBL" id="TCO08040.1"/>
    </source>
</evidence>
<accession>A0A4R2GIK1</accession>
<organism evidence="1 2">
    <name type="scientific">Natronoflexus pectinivorans</name>
    <dbReference type="NCBI Taxonomy" id="682526"/>
    <lineage>
        <taxon>Bacteria</taxon>
        <taxon>Pseudomonadati</taxon>
        <taxon>Bacteroidota</taxon>
        <taxon>Bacteroidia</taxon>
        <taxon>Marinilabiliales</taxon>
        <taxon>Marinilabiliaceae</taxon>
        <taxon>Natronoflexus</taxon>
    </lineage>
</organism>
<name>A0A4R2GIK1_9BACT</name>
<dbReference type="GO" id="GO:0004180">
    <property type="term" value="F:carboxypeptidase activity"/>
    <property type="evidence" value="ECO:0007669"/>
    <property type="project" value="UniProtKB-KW"/>
</dbReference>
<dbReference type="EMBL" id="SLWK01000006">
    <property type="protein sequence ID" value="TCO08040.1"/>
    <property type="molecule type" value="Genomic_DNA"/>
</dbReference>
<reference evidence="1 2" key="1">
    <citation type="submission" date="2019-03" db="EMBL/GenBank/DDBJ databases">
        <title>Genomic Encyclopedia of Type Strains, Phase IV (KMG-IV): sequencing the most valuable type-strain genomes for metagenomic binning, comparative biology and taxonomic classification.</title>
        <authorList>
            <person name="Goeker M."/>
        </authorList>
    </citation>
    <scope>NUCLEOTIDE SEQUENCE [LARGE SCALE GENOMIC DNA]</scope>
    <source>
        <strain evidence="1 2">DSM 24179</strain>
    </source>
</reference>
<dbReference type="InterPro" id="IPR009045">
    <property type="entry name" value="Zn_M74/Hedgehog-like"/>
</dbReference>
<dbReference type="Proteomes" id="UP000295221">
    <property type="component" value="Unassembled WGS sequence"/>
</dbReference>
<comment type="caution">
    <text evidence="1">The sequence shown here is derived from an EMBL/GenBank/DDBJ whole genome shotgun (WGS) entry which is preliminary data.</text>
</comment>
<sequence length="265" mass="30401">MNTKTIKTVQALLKEKGLYNGSIDGIAGPLTAAGLSKVNGLNHGWAKNRQMVGFIQLSANDRGIDPGPIDGLWGPRTQAAFDELVYQIENGKPQPLWRPDEIVVPNPHQWPVQHTKKFYDFYGERGSNLISIDLPYEMKLAWQLRTKVKKTSCHKKVADSVVKVLQRVRDIYGLKELQKLRLDLFGGCFNNRPVRNGALWSTHAWGIALDFDPDRNQLRWGRDKALLANPVYDDWWKCWEDEGWISLGRKRNFDWMHVQAARLPE</sequence>
<dbReference type="AlphaFoldDB" id="A0A4R2GIK1"/>
<proteinExistence type="predicted"/>
<protein>
    <submittedName>
        <fullName evidence="1">D-alanyl-D-alanine carboxypeptidase-like protein</fullName>
    </submittedName>
</protein>